<evidence type="ECO:0000313" key="1">
    <source>
        <dbReference type="EMBL" id="GGB50447.1"/>
    </source>
</evidence>
<dbReference type="InterPro" id="IPR011008">
    <property type="entry name" value="Dimeric_a/b-barrel"/>
</dbReference>
<dbReference type="RefSeq" id="WP_188725445.1">
    <property type="nucleotide sequence ID" value="NZ_BMJD01000027.1"/>
</dbReference>
<proteinExistence type="predicted"/>
<sequence>MYTIIYIYRIKKVHEQTFLDITEKASEIYLANGALEDTIYLADALHGQHGCTGLMSIIDVAEDEAVYLGQSVFRNKSHYEDVMKQVNQDEEISRLYDEMTKIIDFTRVISATFTTGDRK</sequence>
<name>A0A9W5TZ87_9BACI</name>
<reference evidence="1" key="2">
    <citation type="submission" date="2020-09" db="EMBL/GenBank/DDBJ databases">
        <authorList>
            <person name="Sun Q."/>
            <person name="Zhou Y."/>
        </authorList>
    </citation>
    <scope>NUCLEOTIDE SEQUENCE</scope>
    <source>
        <strain evidence="1">CGMCC 1.15454</strain>
    </source>
</reference>
<gene>
    <name evidence="1" type="ORF">GCM10011409_30040</name>
</gene>
<evidence type="ECO:0000313" key="2">
    <source>
        <dbReference type="Proteomes" id="UP000621492"/>
    </source>
</evidence>
<comment type="caution">
    <text evidence="1">The sequence shown here is derived from an EMBL/GenBank/DDBJ whole genome shotgun (WGS) entry which is preliminary data.</text>
</comment>
<reference evidence="1" key="1">
    <citation type="journal article" date="2014" name="Int. J. Syst. Evol. Microbiol.">
        <title>Complete genome sequence of Corynebacterium casei LMG S-19264T (=DSM 44701T), isolated from a smear-ripened cheese.</title>
        <authorList>
            <consortium name="US DOE Joint Genome Institute (JGI-PGF)"/>
            <person name="Walter F."/>
            <person name="Albersmeier A."/>
            <person name="Kalinowski J."/>
            <person name="Ruckert C."/>
        </authorList>
    </citation>
    <scope>NUCLEOTIDE SEQUENCE</scope>
    <source>
        <strain evidence="1">CGMCC 1.15454</strain>
    </source>
</reference>
<protein>
    <submittedName>
        <fullName evidence="1">Uncharacterized protein</fullName>
    </submittedName>
</protein>
<dbReference type="Pfam" id="PF07237">
    <property type="entry name" value="DUF1428"/>
    <property type="match status" value="1"/>
</dbReference>
<dbReference type="SUPFAM" id="SSF54909">
    <property type="entry name" value="Dimeric alpha+beta barrel"/>
    <property type="match status" value="1"/>
</dbReference>
<organism evidence="1 2">
    <name type="scientific">Lentibacillus populi</name>
    <dbReference type="NCBI Taxonomy" id="1827502"/>
    <lineage>
        <taxon>Bacteria</taxon>
        <taxon>Bacillati</taxon>
        <taxon>Bacillota</taxon>
        <taxon>Bacilli</taxon>
        <taxon>Bacillales</taxon>
        <taxon>Bacillaceae</taxon>
        <taxon>Lentibacillus</taxon>
    </lineage>
</organism>
<dbReference type="EMBL" id="BMJD01000027">
    <property type="protein sequence ID" value="GGB50447.1"/>
    <property type="molecule type" value="Genomic_DNA"/>
</dbReference>
<dbReference type="AlphaFoldDB" id="A0A9W5TZ87"/>
<keyword evidence="2" id="KW-1185">Reference proteome</keyword>
<dbReference type="Gene3D" id="3.30.70.100">
    <property type="match status" value="1"/>
</dbReference>
<dbReference type="Proteomes" id="UP000621492">
    <property type="component" value="Unassembled WGS sequence"/>
</dbReference>
<dbReference type="InterPro" id="IPR009874">
    <property type="entry name" value="DUF1428"/>
</dbReference>
<accession>A0A9W5TZ87</accession>